<reference evidence="4 5" key="1">
    <citation type="submission" date="2018-05" db="EMBL/GenBank/DDBJ databases">
        <title>Leucothrix arctica sp. nov., isolated from Arctic seawater.</title>
        <authorList>
            <person name="Choi A."/>
            <person name="Baek K."/>
        </authorList>
    </citation>
    <scope>NUCLEOTIDE SEQUENCE [LARGE SCALE GENOMIC DNA]</scope>
    <source>
        <strain evidence="4 5">JCM 18388</strain>
    </source>
</reference>
<dbReference type="GO" id="GO:0000271">
    <property type="term" value="P:polysaccharide biosynthetic process"/>
    <property type="evidence" value="ECO:0007669"/>
    <property type="project" value="TreeGrafter"/>
</dbReference>
<dbReference type="RefSeq" id="WP_109840054.1">
    <property type="nucleotide sequence ID" value="NZ_QGKM01000143.1"/>
</dbReference>
<dbReference type="Gene3D" id="3.40.640.10">
    <property type="entry name" value="Type I PLP-dependent aspartate aminotransferase-like (Major domain)"/>
    <property type="match status" value="1"/>
</dbReference>
<dbReference type="PANTHER" id="PTHR30244:SF34">
    <property type="entry name" value="DTDP-4-AMINO-4,6-DIDEOXYGALACTOSE TRANSAMINASE"/>
    <property type="match status" value="1"/>
</dbReference>
<dbReference type="OrthoDB" id="9804264at2"/>
<dbReference type="InterPro" id="IPR015421">
    <property type="entry name" value="PyrdxlP-dep_Trfase_major"/>
</dbReference>
<dbReference type="EMBL" id="QGKM01000143">
    <property type="protein sequence ID" value="PWQ91998.1"/>
    <property type="molecule type" value="Genomic_DNA"/>
</dbReference>
<dbReference type="SUPFAM" id="SSF53383">
    <property type="entry name" value="PLP-dependent transferases"/>
    <property type="match status" value="1"/>
</dbReference>
<evidence type="ECO:0000256" key="2">
    <source>
        <dbReference type="ARBA" id="ARBA00037999"/>
    </source>
</evidence>
<dbReference type="InterPro" id="IPR000653">
    <property type="entry name" value="DegT/StrS_aminotransferase"/>
</dbReference>
<protein>
    <submittedName>
        <fullName evidence="4">Aminotransferase</fullName>
    </submittedName>
</protein>
<keyword evidence="1 3" id="KW-0663">Pyridoxal phosphate</keyword>
<evidence type="ECO:0000256" key="3">
    <source>
        <dbReference type="RuleBase" id="RU004508"/>
    </source>
</evidence>
<evidence type="ECO:0000313" key="4">
    <source>
        <dbReference type="EMBL" id="PWQ91998.1"/>
    </source>
</evidence>
<name>A0A317C0B8_9GAMM</name>
<keyword evidence="4" id="KW-0808">Transferase</keyword>
<proteinExistence type="inferred from homology"/>
<evidence type="ECO:0000313" key="5">
    <source>
        <dbReference type="Proteomes" id="UP000245539"/>
    </source>
</evidence>
<evidence type="ECO:0000256" key="1">
    <source>
        <dbReference type="ARBA" id="ARBA00022898"/>
    </source>
</evidence>
<gene>
    <name evidence="4" type="ORF">DKW60_23450</name>
</gene>
<dbReference type="InterPro" id="IPR015424">
    <property type="entry name" value="PyrdxlP-dep_Trfase"/>
</dbReference>
<accession>A0A317C0B8</accession>
<dbReference type="GO" id="GO:0030170">
    <property type="term" value="F:pyridoxal phosphate binding"/>
    <property type="evidence" value="ECO:0007669"/>
    <property type="project" value="TreeGrafter"/>
</dbReference>
<sequence>MTNFTKPFTQQEPIPESGIERAVEVMRSGRLHRYNTLAGELSETELLEKEYAEYQGVPYCLACASGGYALHVALKAAGLKQGEPVLTNAFTLAPVPGAINNAGGTVVLVEIDENYCVDLAHLEQMIEQSGSRFFMMSHMRGHLADMDAVVEICEKHGVTLIEDCAHTMGASWNGKKSGNFGRVACFSTQTYKHINSGEGGFLTTDDEELMARAVMHSGSYMLFERHGAAPSADVFADIRLDTPNYSGRMDNLRAAILRAQLPLLSENVDRWNARYRSLESGLSEIDGVVLSQRHDKEYFVGSSIQFRVPQLSGDEIPQFIGDCAAKGVELKWFGNADPQGFTSRYDSWRYLGDAPKLPQTLKILDTTFDMRVPLTFDLEDTAVIVQVIKEVLLSDGEKS</sequence>
<dbReference type="AlphaFoldDB" id="A0A317C0B8"/>
<keyword evidence="5" id="KW-1185">Reference proteome</keyword>
<comment type="caution">
    <text evidence="4">The sequence shown here is derived from an EMBL/GenBank/DDBJ whole genome shotgun (WGS) entry which is preliminary data.</text>
</comment>
<dbReference type="Pfam" id="PF01041">
    <property type="entry name" value="DegT_DnrJ_EryC1"/>
    <property type="match status" value="1"/>
</dbReference>
<dbReference type="PANTHER" id="PTHR30244">
    <property type="entry name" value="TRANSAMINASE"/>
    <property type="match status" value="1"/>
</dbReference>
<dbReference type="Proteomes" id="UP000245539">
    <property type="component" value="Unassembled WGS sequence"/>
</dbReference>
<dbReference type="GO" id="GO:0008483">
    <property type="term" value="F:transaminase activity"/>
    <property type="evidence" value="ECO:0007669"/>
    <property type="project" value="UniProtKB-KW"/>
</dbReference>
<organism evidence="4 5">
    <name type="scientific">Leucothrix pacifica</name>
    <dbReference type="NCBI Taxonomy" id="1247513"/>
    <lineage>
        <taxon>Bacteria</taxon>
        <taxon>Pseudomonadati</taxon>
        <taxon>Pseudomonadota</taxon>
        <taxon>Gammaproteobacteria</taxon>
        <taxon>Thiotrichales</taxon>
        <taxon>Thiotrichaceae</taxon>
        <taxon>Leucothrix</taxon>
    </lineage>
</organism>
<comment type="similarity">
    <text evidence="2 3">Belongs to the DegT/DnrJ/EryC1 family.</text>
</comment>
<keyword evidence="4" id="KW-0032">Aminotransferase</keyword>